<reference evidence="1 2" key="1">
    <citation type="journal article" date="2017" name="Nat. Commun.">
        <title>Genome assembly with in vitro proximity ligation data and whole-genome triplication in lettuce.</title>
        <authorList>
            <person name="Reyes-Chin-Wo S."/>
            <person name="Wang Z."/>
            <person name="Yang X."/>
            <person name="Kozik A."/>
            <person name="Arikit S."/>
            <person name="Song C."/>
            <person name="Xia L."/>
            <person name="Froenicke L."/>
            <person name="Lavelle D.O."/>
            <person name="Truco M.J."/>
            <person name="Xia R."/>
            <person name="Zhu S."/>
            <person name="Xu C."/>
            <person name="Xu H."/>
            <person name="Xu X."/>
            <person name="Cox K."/>
            <person name="Korf I."/>
            <person name="Meyers B.C."/>
            <person name="Michelmore R.W."/>
        </authorList>
    </citation>
    <scope>NUCLEOTIDE SEQUENCE [LARGE SCALE GENOMIC DNA]</scope>
    <source>
        <strain evidence="2">cv. Salinas</strain>
        <tissue evidence="1">Seedlings</tissue>
    </source>
</reference>
<evidence type="ECO:0000313" key="1">
    <source>
        <dbReference type="EMBL" id="KAJ0185128.1"/>
    </source>
</evidence>
<name>A0A9R1UDI9_LACSA</name>
<sequence length="81" mass="9344">MVGAKDFAMNQKLVDYLLYGRYRSITWFPCASQCPNLVLKDVSKLDNLEMIIKTQLLRILCSYVCLCMCDSDEKATVSYVY</sequence>
<comment type="caution">
    <text evidence="1">The sequence shown here is derived from an EMBL/GenBank/DDBJ whole genome shotgun (WGS) entry which is preliminary data.</text>
</comment>
<protein>
    <submittedName>
        <fullName evidence="1">Uncharacterized protein</fullName>
    </submittedName>
</protein>
<proteinExistence type="predicted"/>
<organism evidence="1 2">
    <name type="scientific">Lactuca sativa</name>
    <name type="common">Garden lettuce</name>
    <dbReference type="NCBI Taxonomy" id="4236"/>
    <lineage>
        <taxon>Eukaryota</taxon>
        <taxon>Viridiplantae</taxon>
        <taxon>Streptophyta</taxon>
        <taxon>Embryophyta</taxon>
        <taxon>Tracheophyta</taxon>
        <taxon>Spermatophyta</taxon>
        <taxon>Magnoliopsida</taxon>
        <taxon>eudicotyledons</taxon>
        <taxon>Gunneridae</taxon>
        <taxon>Pentapetalae</taxon>
        <taxon>asterids</taxon>
        <taxon>campanulids</taxon>
        <taxon>Asterales</taxon>
        <taxon>Asteraceae</taxon>
        <taxon>Cichorioideae</taxon>
        <taxon>Cichorieae</taxon>
        <taxon>Lactucinae</taxon>
        <taxon>Lactuca</taxon>
    </lineage>
</organism>
<keyword evidence="2" id="KW-1185">Reference proteome</keyword>
<accession>A0A9R1UDI9</accession>
<dbReference type="AlphaFoldDB" id="A0A9R1UDI9"/>
<gene>
    <name evidence="1" type="ORF">LSAT_V11C900488490</name>
</gene>
<evidence type="ECO:0000313" key="2">
    <source>
        <dbReference type="Proteomes" id="UP000235145"/>
    </source>
</evidence>
<dbReference type="Proteomes" id="UP000235145">
    <property type="component" value="Unassembled WGS sequence"/>
</dbReference>
<dbReference type="EMBL" id="NBSK02000009">
    <property type="protein sequence ID" value="KAJ0185128.1"/>
    <property type="molecule type" value="Genomic_DNA"/>
</dbReference>